<keyword evidence="2" id="KW-1185">Reference proteome</keyword>
<dbReference type="OrthoDB" id="5625505at2"/>
<name>A0A0P6X9B3_9CHLR</name>
<dbReference type="RefSeq" id="WP_062420393.1">
    <property type="nucleotide sequence ID" value="NZ_BBYA01000002.1"/>
</dbReference>
<dbReference type="Proteomes" id="UP000050430">
    <property type="component" value="Unassembled WGS sequence"/>
</dbReference>
<dbReference type="Gene3D" id="2.40.10.220">
    <property type="entry name" value="predicted glycosyltransferase like domains"/>
    <property type="match status" value="1"/>
</dbReference>
<evidence type="ECO:0000313" key="2">
    <source>
        <dbReference type="Proteomes" id="UP000050430"/>
    </source>
</evidence>
<dbReference type="STRING" id="229920.ADM99_10025"/>
<accession>A0A0P6X9B3</accession>
<dbReference type="EMBL" id="LGCK01000010">
    <property type="protein sequence ID" value="KPL71768.1"/>
    <property type="molecule type" value="Genomic_DNA"/>
</dbReference>
<comment type="caution">
    <text evidence="1">The sequence shown here is derived from an EMBL/GenBank/DDBJ whole genome shotgun (WGS) entry which is preliminary data.</text>
</comment>
<dbReference type="SUPFAM" id="SSF141371">
    <property type="entry name" value="PilZ domain-like"/>
    <property type="match status" value="1"/>
</dbReference>
<reference evidence="1 2" key="1">
    <citation type="submission" date="2015-07" db="EMBL/GenBank/DDBJ databases">
        <title>Genome sequence of Leptolinea tardivitalis DSM 16556.</title>
        <authorList>
            <person name="Hemp J."/>
            <person name="Ward L.M."/>
            <person name="Pace L.A."/>
            <person name="Fischer W.W."/>
        </authorList>
    </citation>
    <scope>NUCLEOTIDE SEQUENCE [LARGE SCALE GENOMIC DNA]</scope>
    <source>
        <strain evidence="1 2">YMTK-2</strain>
    </source>
</reference>
<proteinExistence type="predicted"/>
<sequence>MPEKRKFNRIHLIHYLRLFDRKTGDLIGNLVDLTSEGLQLISETPIEPGRLLEIRMEFPEEVDGEREVQLNAQAIWCDHQLDPDLFSVGCKLIPVTPTHVTIIRDLIENYQD</sequence>
<gene>
    <name evidence="1" type="ORF">ADM99_10025</name>
</gene>
<organism evidence="1 2">
    <name type="scientific">Leptolinea tardivitalis</name>
    <dbReference type="NCBI Taxonomy" id="229920"/>
    <lineage>
        <taxon>Bacteria</taxon>
        <taxon>Bacillati</taxon>
        <taxon>Chloroflexota</taxon>
        <taxon>Anaerolineae</taxon>
        <taxon>Anaerolineales</taxon>
        <taxon>Anaerolineaceae</taxon>
        <taxon>Leptolinea</taxon>
    </lineage>
</organism>
<protein>
    <submittedName>
        <fullName evidence="1">Uncharacterized protein</fullName>
    </submittedName>
</protein>
<evidence type="ECO:0000313" key="1">
    <source>
        <dbReference type="EMBL" id="KPL71768.1"/>
    </source>
</evidence>
<dbReference type="AlphaFoldDB" id="A0A0P6X9B3"/>